<evidence type="ECO:0000313" key="2">
    <source>
        <dbReference type="EMBL" id="TWE12602.1"/>
    </source>
</evidence>
<sequence>MGTSQSSAGPGSNVALVPPWAEPLPEDATLVTLEPVAPESETEPDRPVPSDLDQLAPDRRFVSARRNLGSFAKTGNGVSLRRGVAHYVGNGYGGPGTMSRRLGSIPTTARSLSRALDPNNADPGLDRALLQGKSAEEVIDAVVEAARPQDGTQDAEASREAIRNALSELLHEHADIDLLNMSDDQREFVIEHYTAHDVYRRFLLDIGKHVVDNAPNATVGLARLKQARSCIRQTIAESFRRLRETGRSMNTTNVRITVAYTLKDSLTVFEGYLA</sequence>
<name>A0A561EAG6_9MICO</name>
<dbReference type="EMBL" id="VIVQ01000001">
    <property type="protein sequence ID" value="TWE12602.1"/>
    <property type="molecule type" value="Genomic_DNA"/>
</dbReference>
<gene>
    <name evidence="2" type="ORF">BKA23_1417</name>
</gene>
<feature type="compositionally biased region" description="Polar residues" evidence="1">
    <location>
        <begin position="1"/>
        <end position="10"/>
    </location>
</feature>
<evidence type="ECO:0000256" key="1">
    <source>
        <dbReference type="SAM" id="MobiDB-lite"/>
    </source>
</evidence>
<feature type="region of interest" description="Disordered" evidence="1">
    <location>
        <begin position="34"/>
        <end position="53"/>
    </location>
</feature>
<keyword evidence="3" id="KW-1185">Reference proteome</keyword>
<dbReference type="RefSeq" id="WP_145226718.1">
    <property type="nucleotide sequence ID" value="NZ_VIVQ01000001.1"/>
</dbReference>
<evidence type="ECO:0000313" key="3">
    <source>
        <dbReference type="Proteomes" id="UP000318297"/>
    </source>
</evidence>
<dbReference type="AlphaFoldDB" id="A0A561EAG6"/>
<proteinExistence type="predicted"/>
<dbReference type="NCBIfam" id="NF041924">
    <property type="entry name" value="QatB"/>
    <property type="match status" value="1"/>
</dbReference>
<dbReference type="Proteomes" id="UP000318297">
    <property type="component" value="Unassembled WGS sequence"/>
</dbReference>
<dbReference type="InterPro" id="IPR049675">
    <property type="entry name" value="QatB"/>
</dbReference>
<accession>A0A561EAG6</accession>
<protein>
    <submittedName>
        <fullName evidence="2">Uncharacterized protein</fullName>
    </submittedName>
</protein>
<dbReference type="OrthoDB" id="2024989at2"/>
<organism evidence="2 3">
    <name type="scientific">Rudaeicoccus suwonensis</name>
    <dbReference type="NCBI Taxonomy" id="657409"/>
    <lineage>
        <taxon>Bacteria</taxon>
        <taxon>Bacillati</taxon>
        <taxon>Actinomycetota</taxon>
        <taxon>Actinomycetes</taxon>
        <taxon>Micrococcales</taxon>
        <taxon>Dermacoccaceae</taxon>
        <taxon>Rudaeicoccus</taxon>
    </lineage>
</organism>
<comment type="caution">
    <text evidence="2">The sequence shown here is derived from an EMBL/GenBank/DDBJ whole genome shotgun (WGS) entry which is preliminary data.</text>
</comment>
<reference evidence="2 3" key="1">
    <citation type="submission" date="2019-06" db="EMBL/GenBank/DDBJ databases">
        <title>Sequencing the genomes of 1000 actinobacteria strains.</title>
        <authorList>
            <person name="Klenk H.-P."/>
        </authorList>
    </citation>
    <scope>NUCLEOTIDE SEQUENCE [LARGE SCALE GENOMIC DNA]</scope>
    <source>
        <strain evidence="2 3">DSM 19560</strain>
    </source>
</reference>
<feature type="region of interest" description="Disordered" evidence="1">
    <location>
        <begin position="1"/>
        <end position="28"/>
    </location>
</feature>